<feature type="compositionally biased region" description="Basic and acidic residues" evidence="1">
    <location>
        <begin position="129"/>
        <end position="140"/>
    </location>
</feature>
<accession>A0A2A9P4M5</accession>
<dbReference type="InterPro" id="IPR006461">
    <property type="entry name" value="PLAC_motif_containing"/>
</dbReference>
<reference evidence="2 3" key="2">
    <citation type="journal article" date="2017" name="Sci. Rep.">
        <title>Ant-infecting Ophiocordyceps genomes reveal a high diversity of potential behavioral manipulation genes and a possible major role for enterotoxins.</title>
        <authorList>
            <person name="de Bekker C."/>
            <person name="Ohm R.A."/>
            <person name="Evans H.C."/>
            <person name="Brachmann A."/>
            <person name="Hughes D.P."/>
        </authorList>
    </citation>
    <scope>NUCLEOTIDE SEQUENCE [LARGE SCALE GENOMIC DNA]</scope>
    <source>
        <strain evidence="2 3">SC16a</strain>
    </source>
</reference>
<keyword evidence="3" id="KW-1185">Reference proteome</keyword>
<evidence type="ECO:0000256" key="1">
    <source>
        <dbReference type="SAM" id="MobiDB-lite"/>
    </source>
</evidence>
<sequence>MEKQSAAQTQSKWQWESIPGARDAGFVKSTVIALLWPCGSYARTSSRLRCALAGHHADSAPEPGFCNPDCAQFAGCLPFYGCLLARMQTTVRSFYGIDGNDYSDWADGCCCPCLTLVRNEREIIVREKQHSRLKQMHEPSNEQQYQSQSPMTVDPAKRLSSSSSSPPSDRNKGKDSLAPTADISTTGTSTTGTSSTDKGAAGKDVPLVRCLDQN</sequence>
<evidence type="ECO:0000313" key="2">
    <source>
        <dbReference type="EMBL" id="PFH55833.1"/>
    </source>
</evidence>
<organism evidence="2 3">
    <name type="scientific">Ophiocordyceps unilateralis</name>
    <name type="common">Zombie-ant fungus</name>
    <name type="synonym">Torrubia unilateralis</name>
    <dbReference type="NCBI Taxonomy" id="268505"/>
    <lineage>
        <taxon>Eukaryota</taxon>
        <taxon>Fungi</taxon>
        <taxon>Dikarya</taxon>
        <taxon>Ascomycota</taxon>
        <taxon>Pezizomycotina</taxon>
        <taxon>Sordariomycetes</taxon>
        <taxon>Hypocreomycetidae</taxon>
        <taxon>Hypocreales</taxon>
        <taxon>Ophiocordycipitaceae</taxon>
        <taxon>Ophiocordyceps</taxon>
    </lineage>
</organism>
<dbReference type="Proteomes" id="UP000037136">
    <property type="component" value="Unassembled WGS sequence"/>
</dbReference>
<feature type="compositionally biased region" description="Polar residues" evidence="1">
    <location>
        <begin position="141"/>
        <end position="151"/>
    </location>
</feature>
<feature type="region of interest" description="Disordered" evidence="1">
    <location>
        <begin position="129"/>
        <end position="214"/>
    </location>
</feature>
<dbReference type="OrthoDB" id="1045822at2759"/>
<proteinExistence type="predicted"/>
<name>A0A2A9P4M5_OPHUN</name>
<feature type="compositionally biased region" description="Low complexity" evidence="1">
    <location>
        <begin position="184"/>
        <end position="196"/>
    </location>
</feature>
<protein>
    <submittedName>
        <fullName evidence="2">Uncharacterized protein</fullName>
    </submittedName>
</protein>
<dbReference type="AlphaFoldDB" id="A0A2A9P4M5"/>
<dbReference type="EMBL" id="LAZP02000749">
    <property type="protein sequence ID" value="PFH55833.1"/>
    <property type="molecule type" value="Genomic_DNA"/>
</dbReference>
<comment type="caution">
    <text evidence="2">The sequence shown here is derived from an EMBL/GenBank/DDBJ whole genome shotgun (WGS) entry which is preliminary data.</text>
</comment>
<reference evidence="2 3" key="1">
    <citation type="journal article" date="2015" name="BMC Genomics">
        <title>Gene expression during zombie ant biting behavior reflects the complexity underlying fungal parasitic behavioral manipulation.</title>
        <authorList>
            <person name="de Bekker C."/>
            <person name="Ohm R.A."/>
            <person name="Loreto R.G."/>
            <person name="Sebastian A."/>
            <person name="Albert I."/>
            <person name="Merrow M."/>
            <person name="Brachmann A."/>
            <person name="Hughes D.P."/>
        </authorList>
    </citation>
    <scope>NUCLEOTIDE SEQUENCE [LARGE SCALE GENOMIC DNA]</scope>
    <source>
        <strain evidence="2 3">SC16a</strain>
    </source>
</reference>
<dbReference type="Pfam" id="PF04749">
    <property type="entry name" value="PLAC8"/>
    <property type="match status" value="1"/>
</dbReference>
<evidence type="ECO:0000313" key="3">
    <source>
        <dbReference type="Proteomes" id="UP000037136"/>
    </source>
</evidence>
<gene>
    <name evidence="2" type="ORF">XA68_17534</name>
</gene>
<dbReference type="STRING" id="268505.A0A2A9P4M5"/>